<gene>
    <name evidence="2" type="ORF">WAT24_08310</name>
</gene>
<dbReference type="EMBL" id="JBBBNY010000004">
    <property type="protein sequence ID" value="MEI7036757.1"/>
    <property type="molecule type" value="Genomic_DNA"/>
</dbReference>
<dbReference type="Proteomes" id="UP001381174">
    <property type="component" value="Unassembled WGS sequence"/>
</dbReference>
<evidence type="ECO:0000313" key="2">
    <source>
        <dbReference type="EMBL" id="MEI7036757.1"/>
    </source>
</evidence>
<accession>A0ABU8JB29</accession>
<keyword evidence="1" id="KW-0472">Membrane</keyword>
<proteinExistence type="predicted"/>
<dbReference type="RefSeq" id="WP_336807380.1">
    <property type="nucleotide sequence ID" value="NZ_JBBBNY010000004.1"/>
</dbReference>
<keyword evidence="1" id="KW-1133">Transmembrane helix</keyword>
<evidence type="ECO:0008006" key="4">
    <source>
        <dbReference type="Google" id="ProtNLM"/>
    </source>
</evidence>
<organism evidence="2 3">
    <name type="scientific">Fulvimonas yonginensis</name>
    <dbReference type="NCBI Taxonomy" id="1495200"/>
    <lineage>
        <taxon>Bacteria</taxon>
        <taxon>Pseudomonadati</taxon>
        <taxon>Pseudomonadota</taxon>
        <taxon>Gammaproteobacteria</taxon>
        <taxon>Lysobacterales</taxon>
        <taxon>Rhodanobacteraceae</taxon>
        <taxon>Fulvimonas</taxon>
    </lineage>
</organism>
<feature type="transmembrane region" description="Helical" evidence="1">
    <location>
        <begin position="15"/>
        <end position="37"/>
    </location>
</feature>
<comment type="caution">
    <text evidence="2">The sequence shown here is derived from an EMBL/GenBank/DDBJ whole genome shotgun (WGS) entry which is preliminary data.</text>
</comment>
<protein>
    <recommendedName>
        <fullName evidence="4">Thioredoxin domain-containing protein</fullName>
    </recommendedName>
</protein>
<sequence>MNTPAPSLKASRLKLLAIMAVFAAPIIAAAILTFSGWQPSGKGYGRPVQPQRNFVDEHVRVRLADGSDYAWRDPAEPRMTLVALAGPGCAARCFDALSGMAKAWVTLNRNQKRLRLLYLGTAPADRAQVAAMKAYWILGEDPDGRLAAFRPAAADSVSALLVESNGTALAYYPAGFDGTGLLRDLHKVIK</sequence>
<keyword evidence="1" id="KW-0812">Transmembrane</keyword>
<keyword evidence="3" id="KW-1185">Reference proteome</keyword>
<name>A0ABU8JB29_9GAMM</name>
<reference evidence="2 3" key="1">
    <citation type="journal article" date="2014" name="Int. J. Syst. Evol. Microbiol.">
        <title>Fulvimonas yonginensis sp. nov., isolated from greenhouse soil, and emended description of the genus Fulvimonas.</title>
        <authorList>
            <person name="Ahn J.H."/>
            <person name="Kim S.J."/>
            <person name="Weon H.Y."/>
            <person name="Hong S.B."/>
            <person name="Seok S.J."/>
            <person name="Kwon S.W."/>
        </authorList>
    </citation>
    <scope>NUCLEOTIDE SEQUENCE [LARGE SCALE GENOMIC DNA]</scope>
    <source>
        <strain evidence="2 3">KACC 16952</strain>
    </source>
</reference>
<evidence type="ECO:0000256" key="1">
    <source>
        <dbReference type="SAM" id="Phobius"/>
    </source>
</evidence>
<evidence type="ECO:0000313" key="3">
    <source>
        <dbReference type="Proteomes" id="UP001381174"/>
    </source>
</evidence>